<sequence length="2113" mass="230516">MAELLVPTVAHALTSGPAQPEYTSFEPLGTTGMVSEFNGGFTYNIPLLEVPGPHGSSYPVTLSYHSGGTAEEDASWVGFGWTLNAGAISRGMRGLPDDANGEDVRQINKMPASETWMTGAYSTLQVASYDVLEFNAARRYNNYTGYSVTSGSMLNILNLASVGTTTQNGVKRFSATVDWSRLFSEFMTSTGAMAGLSATSLENATSGPTYSRALLGQMSSVYGTIGSYLARSFSTTVMPNATTEYSGVDKVGKFGVTAGFMPGPVLIGLHQGIIAGYSKREATNEIVRKGYGYLYQGAASLGDDMTDHSSERETPWTSRDRYLSPAYHSYDQFTCNAQGIGGGLRLVHDRAGYTTPVATTSQFDKIDLGLEAGGGPDKLTIGGSLRVGTSIMTLASGLGAGHQLNGMKHRPYSSANNRAMMRFGNDPADNVSYASDTKAVAPSLVFGVGTGLELVNIGTTSGLYSRVNNWHVDSVYKRLRSSSSVSYRTNKEMVRGSTLSSKQPSAYSAALHDTIIDRTEKAIADGIGEISVKNPGGMQYVFGLPVYARNERTLQFVGRSVHDLYRRSNRTAFGTLNLSTPGATGMVRTAPYATTWLMTEIRTPDYVDRTMDGPTLDDFGGYTQFGYRRTAGTREKGTFTDSVSKKWFKWRTPYQGYSYSPGRLTQTHDDRGAVAMGEKEMYFLSKIETKTHTAFFVTNKTNYTVPKSGGGTISIKGSQNTRMDAFEAWNTGMMDNDEEVCGNLPGPGNLQTRLAMPPGLYNNKFVGGVKRNRTKMTNQYFDDHSQDNKSEYLEKVILIAKDETGNYTDVIKTTNLEYTYEVMQTPAQRWVEMTKYNSRTKRYDPRPVADWDTVYSLSGMLNSAISLTSSGVYAQHTTSAAVTRMGKLTLKRVWTDYGTALNARISPYEFQYTYRRPRTQSYPAEIKGNALYNDIITFDSAFARVTGDATAADSARADSLTAAIQNPYYDPVMVDAWGGLRWNGFSDGDRYREHYSQQGQDGSIGYDAGAWQLKIIRLPSGGEIRVQYEQNTYSHVQNEPAMALVPIKNVVRAGDDWSFDLDLAALPGRDPATLRKLVEDYARREKLFFKFLMPITPCPVSLTTTSVPDSAAEFLTGYADIDANNVTLQSGNTVIRVKMTSSPKPPELLREFIRNERMMINTCGREAEEQDLTEPGTTSKAVFDKLDRMGGVIQANAMGIESFTASPGFGIYKANSYVRIPCQFKYGGGPRVKRVFLYDPGIETGRAAIYGNEYLYDKVEAGVRTSWGVATNEPGMIREESALVKFLIGRDEQQYFDKLAAGVDMEQFEGPIAASQLPGASIGYGRVIVKNIVSTGSEPGFTAVDFFTAMDYPVKMENTDIDDVPEYFPPINLPILAVRKGGTSATQGYAIHHNAMHGRVKAMRKCSGAFSSFNERTWQVVESIEHEYYEPGEGIPVLSVNAEGEASITTAVRGMEMDLHTETHAVHDLTAYAKVDADVGVVFPLAVMGHVAPPQALLKDQYLKTATITKVISYAVFEKSTRVVRDGRTIRTENVAFDDVTGAPIIVRTYDEFAGMESPAGTQDGSMVDYTIPAYMVYPAMGPASDGEGLQATGTTVSVSGSVVTIASATSFTSHCMPGDVVMLQGSAGTAFAQVTSISGANLVCGHVTNAPQASASSGVTATVVRSGRTNQLTAVAGKILRSGTYSPGTTNVWNLTSGVVAASATTWGDIWDYDTTLIGGLYATAQKNDYARGIRGKWRPSAQYVYRDSTFDLSATHRAWEAGRAASTYEPFPYGDPASRTVARWIRTSNVIQYSPNGDMLEEQNAIGISSVARFGHQGSVPSIIARNAESGTALFESFEDRYGSPVTSTENHTGRQSLALQTTAITACTVKVNQHYEDKGMLLRAWYRGQYAAIAKLGGTTLPTPVQRAYVAGWKLMEWNVPAGHAALTTHGAAALTFQVATNTGYIDDVRVQPQDAEATCYVYERTSLRLLAQLDDRHFAVIYRYNNEGRLMRKERETERGIVPLSEAEYNTPGIAHYTRKKDYVGTAPLRVGMSPAGVMDGGTEMLPGTLRKPASMKAAGDVLDIRLTPERRRMRLFGDTVNVEKPNVLKDGVRKYLNTNDEDSTGGRP</sequence>
<organism evidence="1 2">
    <name type="scientific">Candidatus Kapaibacterium thiocyanatum</name>
    <dbReference type="NCBI Taxonomy" id="1895771"/>
    <lineage>
        <taxon>Bacteria</taxon>
        <taxon>Pseudomonadati</taxon>
        <taxon>Candidatus Kapaibacteriota</taxon>
        <taxon>Candidatus Kapaibacteriia</taxon>
        <taxon>Candidatus Kapaibacteriales</taxon>
        <taxon>Candidatus Kapaibacteriaceae</taxon>
        <taxon>Candidatus Kapaibacterium</taxon>
    </lineage>
</organism>
<name>A0A1M3KZK1_9BACT</name>
<dbReference type="EMBL" id="MKVH01000020">
    <property type="protein sequence ID" value="OJX57983.1"/>
    <property type="molecule type" value="Genomic_DNA"/>
</dbReference>
<dbReference type="STRING" id="1895771.BGO89_06175"/>
<protein>
    <submittedName>
        <fullName evidence="1">Uncharacterized protein</fullName>
    </submittedName>
</protein>
<proteinExistence type="predicted"/>
<gene>
    <name evidence="1" type="ORF">BGO89_06175</name>
</gene>
<comment type="caution">
    <text evidence="1">The sequence shown here is derived from an EMBL/GenBank/DDBJ whole genome shotgun (WGS) entry which is preliminary data.</text>
</comment>
<evidence type="ECO:0000313" key="1">
    <source>
        <dbReference type="EMBL" id="OJX57983.1"/>
    </source>
</evidence>
<accession>A0A1M3KZK1</accession>
<dbReference type="Proteomes" id="UP000184233">
    <property type="component" value="Unassembled WGS sequence"/>
</dbReference>
<reference evidence="1 2" key="1">
    <citation type="submission" date="2016-09" db="EMBL/GenBank/DDBJ databases">
        <title>Genome-resolved meta-omics ties microbial dynamics to process performance in biotechnology for thiocyanate degradation.</title>
        <authorList>
            <person name="Kantor R.S."/>
            <person name="Huddy R.J."/>
            <person name="Iyer R."/>
            <person name="Thomas B.C."/>
            <person name="Brown C.T."/>
            <person name="Anantharaman K."/>
            <person name="Tringe S."/>
            <person name="Hettich R.L."/>
            <person name="Harrison S.T."/>
            <person name="Banfield J.F."/>
        </authorList>
    </citation>
    <scope>NUCLEOTIDE SEQUENCE [LARGE SCALE GENOMIC DNA]</scope>
    <source>
        <strain evidence="1">59-99</strain>
    </source>
</reference>
<evidence type="ECO:0000313" key="2">
    <source>
        <dbReference type="Proteomes" id="UP000184233"/>
    </source>
</evidence>